<name>A0AAU7D3V1_9BACT</name>
<protein>
    <recommendedName>
        <fullName evidence="2">Transposase</fullName>
    </recommendedName>
</protein>
<organism evidence="1">
    <name type="scientific">Edaphobacter paludis</name>
    <dbReference type="NCBI Taxonomy" id="3035702"/>
    <lineage>
        <taxon>Bacteria</taxon>
        <taxon>Pseudomonadati</taxon>
        <taxon>Acidobacteriota</taxon>
        <taxon>Terriglobia</taxon>
        <taxon>Terriglobales</taxon>
        <taxon>Acidobacteriaceae</taxon>
        <taxon>Edaphobacter</taxon>
    </lineage>
</organism>
<dbReference type="RefSeq" id="WP_348269450.1">
    <property type="nucleotide sequence ID" value="NZ_CP121195.1"/>
</dbReference>
<evidence type="ECO:0000313" key="1">
    <source>
        <dbReference type="EMBL" id="XBH12428.1"/>
    </source>
</evidence>
<gene>
    <name evidence="1" type="ORF">P8936_12070</name>
</gene>
<proteinExistence type="predicted"/>
<reference evidence="1" key="1">
    <citation type="submission" date="2023-03" db="EMBL/GenBank/DDBJ databases">
        <title>Edaphobacter sp.</title>
        <authorList>
            <person name="Huber K.J."/>
            <person name="Papendorf J."/>
            <person name="Pilke C."/>
            <person name="Bunk B."/>
            <person name="Sproeer C."/>
            <person name="Pester M."/>
        </authorList>
    </citation>
    <scope>NUCLEOTIDE SEQUENCE</scope>
    <source>
        <strain evidence="1">DSM 109920</strain>
    </source>
</reference>
<sequence>MLAGVLNALRKILIHGARAAVLRIKRDGVPIGAWLDRLDARAHKNVVVVAMANKLARIAWAVLSSGNEYSPTAVPA</sequence>
<dbReference type="EMBL" id="CP121195">
    <property type="protein sequence ID" value="XBH12428.1"/>
    <property type="molecule type" value="Genomic_DNA"/>
</dbReference>
<dbReference type="AlphaFoldDB" id="A0AAU7D3V1"/>
<accession>A0AAU7D3V1</accession>
<evidence type="ECO:0008006" key="2">
    <source>
        <dbReference type="Google" id="ProtNLM"/>
    </source>
</evidence>